<proteinExistence type="inferred from homology"/>
<evidence type="ECO:0000256" key="7">
    <source>
        <dbReference type="ARBA" id="ARBA00047984"/>
    </source>
</evidence>
<dbReference type="PANTHER" id="PTHR24031">
    <property type="entry name" value="RNA HELICASE"/>
    <property type="match status" value="1"/>
</dbReference>
<dbReference type="Pfam" id="PF13959">
    <property type="entry name" value="CTE_SPB4"/>
    <property type="match status" value="1"/>
</dbReference>
<dbReference type="GO" id="GO:0043186">
    <property type="term" value="C:P granule"/>
    <property type="evidence" value="ECO:0007669"/>
    <property type="project" value="UniProtKB-ARBA"/>
</dbReference>
<comment type="domain">
    <text evidence="10">The Q motif is unique to and characteristic of the DEAD box family of RNA helicases and controls ATP binding and hydrolysis.</text>
</comment>
<dbReference type="SMART" id="SM00487">
    <property type="entry name" value="DEXDc"/>
    <property type="match status" value="1"/>
</dbReference>
<sequence>MINVEKRVFKRKLKKLQDAAKPKMSKNDENEKIVEGKKDEESQVVEDSKVKCSLSADVISHLSSTTFASLESIVSKPTLQAIAEMGFTEMTEIQAKCIGPLLEGRDVLASAKTGSGKTLAFLVPAVELLVKLEWKARNGTGVVVISPTRELSMQTYGVLSEILEKHPALTHGLIMGGANRQAETQKLAKGVSFLVATPGRLLDHLQNTDDFMIKNLKCLIIDEADRILDIGFEIEMQQILRVLPKKRQTMFFSATQTPKVDELIKAALHTDPVRIDVGGRSLTNENELATVSGLQQGYVVCPSEKRFLLLFTFLKKNRDKKVMGKQKQQKRTCTFFSFCQAKSGILLCTDVAARGLDIPQVDWIVQYDPPDEPREYIHRVGRTARGVNGTGHALLILRPEELGFLRYLKHAKVVLNEYEFSWSKVANIQLQLEKLEAYKCYIRSYDSHSLKSIFDINTLDLIAVSKSFGFSVPPFVDLPISSKPKVNPQVLCGNSEYLVNELYGLSIEEAGFMLLRSEIYSLGINEKFLEVELLNMIVGTLDSGAKSKGAICLILILENRFQIK</sequence>
<evidence type="ECO:0000259" key="12">
    <source>
        <dbReference type="PROSITE" id="PS51192"/>
    </source>
</evidence>
<evidence type="ECO:0000256" key="3">
    <source>
        <dbReference type="ARBA" id="ARBA00022806"/>
    </source>
</evidence>
<dbReference type="CDD" id="cd17942">
    <property type="entry name" value="DEADc_DDX18"/>
    <property type="match status" value="1"/>
</dbReference>
<dbReference type="PROSITE" id="PS51195">
    <property type="entry name" value="Q_MOTIF"/>
    <property type="match status" value="1"/>
</dbReference>
<keyword evidence="4 9" id="KW-0067">ATP-binding</keyword>
<evidence type="ECO:0000259" key="13">
    <source>
        <dbReference type="PROSITE" id="PS51194"/>
    </source>
</evidence>
<dbReference type="SMART" id="SM01178">
    <property type="entry name" value="DUF4217"/>
    <property type="match status" value="1"/>
</dbReference>
<comment type="function">
    <text evidence="10">RNA helicase.</text>
</comment>
<accession>A0A915PYW2</accession>
<evidence type="ECO:0000313" key="16">
    <source>
        <dbReference type="WBParaSite" id="sdigi.contig60.g3273.t1"/>
    </source>
</evidence>
<dbReference type="InterPro" id="IPR001650">
    <property type="entry name" value="Helicase_C-like"/>
</dbReference>
<feature type="domain" description="Helicase ATP-binding" evidence="12">
    <location>
        <begin position="98"/>
        <end position="274"/>
    </location>
</feature>
<name>A0A915PYW2_9BILA</name>
<organism evidence="15 16">
    <name type="scientific">Setaria digitata</name>
    <dbReference type="NCBI Taxonomy" id="48799"/>
    <lineage>
        <taxon>Eukaryota</taxon>
        <taxon>Metazoa</taxon>
        <taxon>Ecdysozoa</taxon>
        <taxon>Nematoda</taxon>
        <taxon>Chromadorea</taxon>
        <taxon>Rhabditida</taxon>
        <taxon>Spirurina</taxon>
        <taxon>Spiruromorpha</taxon>
        <taxon>Filarioidea</taxon>
        <taxon>Setariidae</taxon>
        <taxon>Setaria</taxon>
    </lineage>
</organism>
<dbReference type="GO" id="GO:0003723">
    <property type="term" value="F:RNA binding"/>
    <property type="evidence" value="ECO:0007669"/>
    <property type="project" value="UniProtKB-UniRule"/>
</dbReference>
<dbReference type="GO" id="GO:0005524">
    <property type="term" value="F:ATP binding"/>
    <property type="evidence" value="ECO:0007669"/>
    <property type="project" value="UniProtKB-UniRule"/>
</dbReference>
<dbReference type="PROSITE" id="PS51192">
    <property type="entry name" value="HELICASE_ATP_BIND_1"/>
    <property type="match status" value="1"/>
</dbReference>
<keyword evidence="3 9" id="KW-0347">Helicase</keyword>
<comment type="catalytic activity">
    <reaction evidence="7 10">
        <text>ATP + H2O = ADP + phosphate + H(+)</text>
        <dbReference type="Rhea" id="RHEA:13065"/>
        <dbReference type="ChEBI" id="CHEBI:15377"/>
        <dbReference type="ChEBI" id="CHEBI:15378"/>
        <dbReference type="ChEBI" id="CHEBI:30616"/>
        <dbReference type="ChEBI" id="CHEBI:43474"/>
        <dbReference type="ChEBI" id="CHEBI:456216"/>
        <dbReference type="EC" id="3.6.4.13"/>
    </reaction>
</comment>
<dbReference type="InterPro" id="IPR011545">
    <property type="entry name" value="DEAD/DEAH_box_helicase_dom"/>
</dbReference>
<comment type="similarity">
    <text evidence="6">Belongs to the DEAD box helicase family. DDX18/HAS1 subfamily.</text>
</comment>
<dbReference type="GO" id="GO:0016787">
    <property type="term" value="F:hydrolase activity"/>
    <property type="evidence" value="ECO:0007669"/>
    <property type="project" value="UniProtKB-KW"/>
</dbReference>
<dbReference type="Gene3D" id="3.40.50.300">
    <property type="entry name" value="P-loop containing nucleotide triphosphate hydrolases"/>
    <property type="match status" value="2"/>
</dbReference>
<feature type="domain" description="Helicase C-terminal" evidence="13">
    <location>
        <begin position="283"/>
        <end position="436"/>
    </location>
</feature>
<feature type="domain" description="DEAD-box RNA helicase Q" evidence="14">
    <location>
        <begin position="67"/>
        <end position="95"/>
    </location>
</feature>
<evidence type="ECO:0000256" key="10">
    <source>
        <dbReference type="RuleBase" id="RU365068"/>
    </source>
</evidence>
<dbReference type="Pfam" id="PF00271">
    <property type="entry name" value="Helicase_C"/>
    <property type="match status" value="1"/>
</dbReference>
<keyword evidence="15" id="KW-1185">Reference proteome</keyword>
<feature type="short sequence motif" description="Q motif" evidence="8">
    <location>
        <begin position="67"/>
        <end position="95"/>
    </location>
</feature>
<dbReference type="Proteomes" id="UP000887581">
    <property type="component" value="Unplaced"/>
</dbReference>
<evidence type="ECO:0000256" key="5">
    <source>
        <dbReference type="ARBA" id="ARBA00022884"/>
    </source>
</evidence>
<reference evidence="16" key="1">
    <citation type="submission" date="2022-11" db="UniProtKB">
        <authorList>
            <consortium name="WormBaseParasite"/>
        </authorList>
    </citation>
    <scope>IDENTIFICATION</scope>
</reference>
<keyword evidence="2 9" id="KW-0378">Hydrolase</keyword>
<dbReference type="PROSITE" id="PS00039">
    <property type="entry name" value="DEAD_ATP_HELICASE"/>
    <property type="match status" value="1"/>
</dbReference>
<dbReference type="InterPro" id="IPR044773">
    <property type="entry name" value="DDX18/Has1_DEADc"/>
</dbReference>
<dbReference type="AlphaFoldDB" id="A0A915PYW2"/>
<protein>
    <recommendedName>
        <fullName evidence="10">ATP-dependent RNA helicase</fullName>
        <ecNumber evidence="10">3.6.4.13</ecNumber>
    </recommendedName>
</protein>
<evidence type="ECO:0000259" key="14">
    <source>
        <dbReference type="PROSITE" id="PS51195"/>
    </source>
</evidence>
<dbReference type="Pfam" id="PF00270">
    <property type="entry name" value="DEAD"/>
    <property type="match status" value="1"/>
</dbReference>
<evidence type="ECO:0000256" key="2">
    <source>
        <dbReference type="ARBA" id="ARBA00022801"/>
    </source>
</evidence>
<evidence type="ECO:0000256" key="6">
    <source>
        <dbReference type="ARBA" id="ARBA00024357"/>
    </source>
</evidence>
<dbReference type="InterPro" id="IPR025313">
    <property type="entry name" value="SPB4-like_CTE"/>
</dbReference>
<dbReference type="SUPFAM" id="SSF52540">
    <property type="entry name" value="P-loop containing nucleoside triphosphate hydrolases"/>
    <property type="match status" value="2"/>
</dbReference>
<evidence type="ECO:0000256" key="8">
    <source>
        <dbReference type="PROSITE-ProRule" id="PRU00552"/>
    </source>
</evidence>
<evidence type="ECO:0000256" key="9">
    <source>
        <dbReference type="RuleBase" id="RU000492"/>
    </source>
</evidence>
<dbReference type="GO" id="GO:0003724">
    <property type="term" value="F:RNA helicase activity"/>
    <property type="evidence" value="ECO:0007669"/>
    <property type="project" value="UniProtKB-EC"/>
</dbReference>
<dbReference type="InterPro" id="IPR014001">
    <property type="entry name" value="Helicase_ATP-bd"/>
</dbReference>
<feature type="region of interest" description="Disordered" evidence="11">
    <location>
        <begin position="17"/>
        <end position="40"/>
    </location>
</feature>
<evidence type="ECO:0000256" key="4">
    <source>
        <dbReference type="ARBA" id="ARBA00022840"/>
    </source>
</evidence>
<dbReference type="InterPro" id="IPR014014">
    <property type="entry name" value="RNA_helicase_DEAD_Q_motif"/>
</dbReference>
<dbReference type="EC" id="3.6.4.13" evidence="10"/>
<keyword evidence="5 10" id="KW-0694">RNA-binding</keyword>
<dbReference type="InterPro" id="IPR000629">
    <property type="entry name" value="RNA-helicase_DEAD-box_CS"/>
</dbReference>
<dbReference type="InterPro" id="IPR027417">
    <property type="entry name" value="P-loop_NTPase"/>
</dbReference>
<evidence type="ECO:0000256" key="1">
    <source>
        <dbReference type="ARBA" id="ARBA00022741"/>
    </source>
</evidence>
<dbReference type="CDD" id="cd18787">
    <property type="entry name" value="SF2_C_DEAD"/>
    <property type="match status" value="1"/>
</dbReference>
<keyword evidence="1 9" id="KW-0547">Nucleotide-binding</keyword>
<evidence type="ECO:0000256" key="11">
    <source>
        <dbReference type="SAM" id="MobiDB-lite"/>
    </source>
</evidence>
<dbReference type="PROSITE" id="PS51194">
    <property type="entry name" value="HELICASE_CTER"/>
    <property type="match status" value="1"/>
</dbReference>
<dbReference type="SMART" id="SM00490">
    <property type="entry name" value="HELICc"/>
    <property type="match status" value="1"/>
</dbReference>
<dbReference type="WBParaSite" id="sdigi.contig60.g3273.t1">
    <property type="protein sequence ID" value="sdigi.contig60.g3273.t1"/>
    <property type="gene ID" value="sdigi.contig60.g3273"/>
</dbReference>
<evidence type="ECO:0000313" key="15">
    <source>
        <dbReference type="Proteomes" id="UP000887581"/>
    </source>
</evidence>